<dbReference type="Proteomes" id="UP001202922">
    <property type="component" value="Unassembled WGS sequence"/>
</dbReference>
<dbReference type="SUPFAM" id="SSF51713">
    <property type="entry name" value="tRNA-guanine transglycosylase"/>
    <property type="match status" value="1"/>
</dbReference>
<accession>A0ABS9U277</accession>
<dbReference type="Gene3D" id="3.20.20.105">
    <property type="entry name" value="Queuine tRNA-ribosyltransferase-like"/>
    <property type="match status" value="1"/>
</dbReference>
<evidence type="ECO:0000313" key="1">
    <source>
        <dbReference type="EMBL" id="MCH6470681.1"/>
    </source>
</evidence>
<sequence>MSKAIVDGGVSGAGKYSSSQRARFYRMGVRRFFRLPDHIATLGDNGAFNYVGEEVPPVTVDGTLDFYDECGFDAGVSVDHVIFGYDANATLTQADPAWIRRREITLDLAYEFMKRVSERGSHVEPVGAAQGWSPTSYADSVKRLQEMGYTRIALGGMVPLKTRDVLQCLYEINEIRSPATELHLLGLTRVDAMETFAQLGVTSIDSTSPFRQAFMDERKNYHTADRAFAAIRVPQVDGNVTLRRAILAGDVSQRDAIEAERETLRALRSFDGSPRSQKTALDALAQYERVNRSKKSYLDAYEETLTAAPWLSCPCRLCRTHGIEMVIFRGTERNKRRGFHNLTVLANKISKLATPEALEQYV</sequence>
<comment type="caution">
    <text evidence="1">The sequence shown here is derived from an EMBL/GenBank/DDBJ whole genome shotgun (WGS) entry which is preliminary data.</text>
</comment>
<evidence type="ECO:0000313" key="2">
    <source>
        <dbReference type="Proteomes" id="UP001202922"/>
    </source>
</evidence>
<dbReference type="NCBIfam" id="NF041059">
    <property type="entry name" value="DpdA"/>
    <property type="match status" value="1"/>
</dbReference>
<evidence type="ECO:0008006" key="3">
    <source>
        <dbReference type="Google" id="ProtNLM"/>
    </source>
</evidence>
<keyword evidence="2" id="KW-1185">Reference proteome</keyword>
<protein>
    <recommendedName>
        <fullName evidence="3">Queuine/other tRNA-ribosyltransferase</fullName>
    </recommendedName>
</protein>
<dbReference type="InterPro" id="IPR036511">
    <property type="entry name" value="TGT-like_sf"/>
</dbReference>
<dbReference type="EMBL" id="JAKZBV010000001">
    <property type="protein sequence ID" value="MCH6470681.1"/>
    <property type="molecule type" value="Genomic_DNA"/>
</dbReference>
<organism evidence="1 2">
    <name type="scientific">Sinomonas terrae</name>
    <dbReference type="NCBI Taxonomy" id="2908838"/>
    <lineage>
        <taxon>Bacteria</taxon>
        <taxon>Bacillati</taxon>
        <taxon>Actinomycetota</taxon>
        <taxon>Actinomycetes</taxon>
        <taxon>Micrococcales</taxon>
        <taxon>Micrococcaceae</taxon>
        <taxon>Sinomonas</taxon>
    </lineage>
</organism>
<proteinExistence type="predicted"/>
<name>A0ABS9U277_9MICC</name>
<dbReference type="InterPro" id="IPR053537">
    <property type="entry name" value="DNA-guanine_TGase"/>
</dbReference>
<reference evidence="1 2" key="1">
    <citation type="submission" date="2022-03" db="EMBL/GenBank/DDBJ databases">
        <title>Sinomonas sp. isolated from a soil.</title>
        <authorList>
            <person name="Han J."/>
            <person name="Kim D.-U."/>
        </authorList>
    </citation>
    <scope>NUCLEOTIDE SEQUENCE [LARGE SCALE GENOMIC DNA]</scope>
    <source>
        <strain evidence="1 2">5-5</strain>
    </source>
</reference>
<gene>
    <name evidence="1" type="ORF">L0M17_11955</name>
</gene>